<dbReference type="RefSeq" id="WP_210811524.1">
    <property type="nucleotide sequence ID" value="NZ_JAGQDG010000010.1"/>
</dbReference>
<reference evidence="1 2" key="1">
    <citation type="submission" date="2021-04" db="EMBL/GenBank/DDBJ databases">
        <title>The genome sequence of type strain Ideonella paludis KCTC 32238.</title>
        <authorList>
            <person name="Liu Y."/>
        </authorList>
    </citation>
    <scope>NUCLEOTIDE SEQUENCE [LARGE SCALE GENOMIC DNA]</scope>
    <source>
        <strain evidence="1 2">KCTC 32238</strain>
    </source>
</reference>
<name>A0ABS5E445_9BURK</name>
<protein>
    <submittedName>
        <fullName evidence="1">Uncharacterized protein</fullName>
    </submittedName>
</protein>
<sequence length="141" mass="15188">MAVKLNEAIEQGDTCMQLHHLALKGRDRHTLSQPFEAANIGLYTATVVGAALQLPWSTIVLEGPSGQFVASCSSCPRLLKLGIAPMCNDDQAELDRTVPLGPHPPAVGSRKLLHDLIQGRRHGSFGLCDGLSCCPFVVIYR</sequence>
<organism evidence="1 2">
    <name type="scientific">Ideonella paludis</name>
    <dbReference type="NCBI Taxonomy" id="1233411"/>
    <lineage>
        <taxon>Bacteria</taxon>
        <taxon>Pseudomonadati</taxon>
        <taxon>Pseudomonadota</taxon>
        <taxon>Betaproteobacteria</taxon>
        <taxon>Burkholderiales</taxon>
        <taxon>Sphaerotilaceae</taxon>
        <taxon>Ideonella</taxon>
    </lineage>
</organism>
<dbReference type="Proteomes" id="UP000672097">
    <property type="component" value="Unassembled WGS sequence"/>
</dbReference>
<accession>A0ABS5E445</accession>
<evidence type="ECO:0000313" key="2">
    <source>
        <dbReference type="Proteomes" id="UP000672097"/>
    </source>
</evidence>
<keyword evidence="2" id="KW-1185">Reference proteome</keyword>
<gene>
    <name evidence="1" type="ORF">KAK11_20960</name>
</gene>
<comment type="caution">
    <text evidence="1">The sequence shown here is derived from an EMBL/GenBank/DDBJ whole genome shotgun (WGS) entry which is preliminary data.</text>
</comment>
<proteinExistence type="predicted"/>
<dbReference type="EMBL" id="JAGQDG010000010">
    <property type="protein sequence ID" value="MBQ0937806.1"/>
    <property type="molecule type" value="Genomic_DNA"/>
</dbReference>
<evidence type="ECO:0000313" key="1">
    <source>
        <dbReference type="EMBL" id="MBQ0937806.1"/>
    </source>
</evidence>